<evidence type="ECO:0000256" key="1">
    <source>
        <dbReference type="ARBA" id="ARBA00004651"/>
    </source>
</evidence>
<dbReference type="GO" id="GO:0005886">
    <property type="term" value="C:plasma membrane"/>
    <property type="evidence" value="ECO:0007669"/>
    <property type="project" value="UniProtKB-SubCell"/>
</dbReference>
<evidence type="ECO:0000256" key="6">
    <source>
        <dbReference type="SAM" id="Phobius"/>
    </source>
</evidence>
<keyword evidence="3 6" id="KW-0812">Transmembrane</keyword>
<protein>
    <recommendedName>
        <fullName evidence="9">Aromatic acid exporter family protein</fullName>
    </recommendedName>
</protein>
<dbReference type="PANTHER" id="PTHR30509:SF27">
    <property type="entry name" value="UPF0421 PROTEIN YGAE"/>
    <property type="match status" value="1"/>
</dbReference>
<dbReference type="Pfam" id="PF06081">
    <property type="entry name" value="ArAE_1"/>
    <property type="match status" value="1"/>
</dbReference>
<keyword evidence="4 6" id="KW-1133">Transmembrane helix</keyword>
<evidence type="ECO:0000313" key="8">
    <source>
        <dbReference type="Proteomes" id="UP000300879"/>
    </source>
</evidence>
<dbReference type="PANTHER" id="PTHR30509">
    <property type="entry name" value="P-HYDROXYBENZOIC ACID EFFLUX PUMP SUBUNIT-RELATED"/>
    <property type="match status" value="1"/>
</dbReference>
<dbReference type="InterPro" id="IPR010343">
    <property type="entry name" value="ArAE_1"/>
</dbReference>
<dbReference type="AlphaFoldDB" id="A0A4P8XKS9"/>
<dbReference type="Proteomes" id="UP000300879">
    <property type="component" value="Chromosome"/>
</dbReference>
<accession>A0A4P8XKS9</accession>
<dbReference type="EMBL" id="CP040396">
    <property type="protein sequence ID" value="QCT03342.1"/>
    <property type="molecule type" value="Genomic_DNA"/>
</dbReference>
<keyword evidence="2" id="KW-1003">Cell membrane</keyword>
<reference evidence="7 8" key="1">
    <citation type="submission" date="2019-05" db="EMBL/GenBank/DDBJ databases">
        <authorList>
            <person name="Chen C."/>
        </authorList>
    </citation>
    <scope>NUCLEOTIDE SEQUENCE [LARGE SCALE GENOMIC DNA]</scope>
    <source>
        <strain evidence="7 8">HB172198</strain>
    </source>
</reference>
<feature type="transmembrane region" description="Helical" evidence="6">
    <location>
        <begin position="123"/>
        <end position="142"/>
    </location>
</feature>
<evidence type="ECO:0000313" key="7">
    <source>
        <dbReference type="EMBL" id="QCT03342.1"/>
    </source>
</evidence>
<evidence type="ECO:0000256" key="3">
    <source>
        <dbReference type="ARBA" id="ARBA00022692"/>
    </source>
</evidence>
<keyword evidence="8" id="KW-1185">Reference proteome</keyword>
<evidence type="ECO:0000256" key="5">
    <source>
        <dbReference type="ARBA" id="ARBA00023136"/>
    </source>
</evidence>
<organism evidence="7 8">
    <name type="scientific">Paenibacillus algicola</name>
    <dbReference type="NCBI Taxonomy" id="2565926"/>
    <lineage>
        <taxon>Bacteria</taxon>
        <taxon>Bacillati</taxon>
        <taxon>Bacillota</taxon>
        <taxon>Bacilli</taxon>
        <taxon>Bacillales</taxon>
        <taxon>Paenibacillaceae</taxon>
        <taxon>Paenibacillus</taxon>
    </lineage>
</organism>
<evidence type="ECO:0000256" key="2">
    <source>
        <dbReference type="ARBA" id="ARBA00022475"/>
    </source>
</evidence>
<name>A0A4P8XKS9_9BACL</name>
<evidence type="ECO:0008006" key="9">
    <source>
        <dbReference type="Google" id="ProtNLM"/>
    </source>
</evidence>
<dbReference type="KEGG" id="palo:E6C60_2630"/>
<evidence type="ECO:0000256" key="4">
    <source>
        <dbReference type="ARBA" id="ARBA00022989"/>
    </source>
</evidence>
<sequence length="353" mass="40423">MMAFGARMAKTGLAVTLALYITMLLGLQSPVVAAIAAIFAMQPSIYRSWRYFLDQLQTSTLGAVIAVLWGTFLSNQPISVGLVCTLVIMICIRLNMGETIGLTLVTVISVMEASGQWDFALNRFIMTLVGIFSAFFVNVFVFPPKPKEQYFKQIQNVFVKMSLLLRSAISHEMKDSVYREELKQLGGAIKSLSDKYALFEEEQKKLKRPKYSQSRQLVVYKHLLESLQKGYDILTAVHNHYFQAQRSPELDQRLDENLERLIKFHEHILWKFEDKLKPNAEEAEHMAFENQRFMDDMSTIVPASSSSFRIAVVAAAMYDYGHMLERLNQVADHISRFVDRKKDGRSILAWLKK</sequence>
<keyword evidence="5 6" id="KW-0472">Membrane</keyword>
<feature type="transmembrane region" description="Helical" evidence="6">
    <location>
        <begin position="60"/>
        <end position="92"/>
    </location>
</feature>
<comment type="subcellular location">
    <subcellularLocation>
        <location evidence="1">Cell membrane</location>
        <topology evidence="1">Multi-pass membrane protein</topology>
    </subcellularLocation>
</comment>
<proteinExistence type="predicted"/>
<gene>
    <name evidence="7" type="ORF">E6C60_2630</name>
</gene>